<organism evidence="14 15">
    <name type="scientific">Dovyalis caffra</name>
    <dbReference type="NCBI Taxonomy" id="77055"/>
    <lineage>
        <taxon>Eukaryota</taxon>
        <taxon>Viridiplantae</taxon>
        <taxon>Streptophyta</taxon>
        <taxon>Embryophyta</taxon>
        <taxon>Tracheophyta</taxon>
        <taxon>Spermatophyta</taxon>
        <taxon>Magnoliopsida</taxon>
        <taxon>eudicotyledons</taxon>
        <taxon>Gunneridae</taxon>
        <taxon>Pentapetalae</taxon>
        <taxon>rosids</taxon>
        <taxon>fabids</taxon>
        <taxon>Malpighiales</taxon>
        <taxon>Salicaceae</taxon>
        <taxon>Flacourtieae</taxon>
        <taxon>Dovyalis</taxon>
    </lineage>
</organism>
<evidence type="ECO:0000313" key="14">
    <source>
        <dbReference type="EMBL" id="CAK7349560.1"/>
    </source>
</evidence>
<feature type="transmembrane region" description="Helical" evidence="11">
    <location>
        <begin position="662"/>
        <end position="684"/>
    </location>
</feature>
<feature type="transmembrane region" description="Helical" evidence="11">
    <location>
        <begin position="510"/>
        <end position="529"/>
    </location>
</feature>
<dbReference type="PROSITE" id="PS51382">
    <property type="entry name" value="SPX"/>
    <property type="match status" value="1"/>
</dbReference>
<comment type="caution">
    <text evidence="14">The sequence shown here is derived from an EMBL/GenBank/DDBJ whole genome shotgun (WGS) entry which is preliminary data.</text>
</comment>
<keyword evidence="7 11" id="KW-1133">Transmembrane helix</keyword>
<feature type="domain" description="SPX" evidence="13">
    <location>
        <begin position="1"/>
        <end position="335"/>
    </location>
</feature>
<dbReference type="EMBL" id="CAWUPB010001176">
    <property type="protein sequence ID" value="CAK7349560.1"/>
    <property type="molecule type" value="Genomic_DNA"/>
</dbReference>
<dbReference type="GO" id="GO:0006817">
    <property type="term" value="P:phosphate ion transport"/>
    <property type="evidence" value="ECO:0007669"/>
    <property type="project" value="UniProtKB-KW"/>
</dbReference>
<feature type="domain" description="EXS" evidence="12">
    <location>
        <begin position="594"/>
        <end position="789"/>
    </location>
</feature>
<evidence type="ECO:0000256" key="2">
    <source>
        <dbReference type="ARBA" id="ARBA00009665"/>
    </source>
</evidence>
<comment type="similarity">
    <text evidence="2">Belongs to the SYG1 (TC 2.A.94) family.</text>
</comment>
<evidence type="ECO:0000313" key="15">
    <source>
        <dbReference type="Proteomes" id="UP001314170"/>
    </source>
</evidence>
<evidence type="ECO:0000256" key="1">
    <source>
        <dbReference type="ARBA" id="ARBA00004651"/>
    </source>
</evidence>
<protein>
    <submittedName>
        <fullName evidence="14">Uncharacterized protein</fullName>
    </submittedName>
</protein>
<name>A0AAV1SEV6_9ROSI</name>
<dbReference type="GO" id="GO:0016036">
    <property type="term" value="P:cellular response to phosphate starvation"/>
    <property type="evidence" value="ECO:0007669"/>
    <property type="project" value="TreeGrafter"/>
</dbReference>
<dbReference type="InterPro" id="IPR004331">
    <property type="entry name" value="SPX_dom"/>
</dbReference>
<feature type="region of interest" description="Disordered" evidence="10">
    <location>
        <begin position="210"/>
        <end position="235"/>
    </location>
</feature>
<dbReference type="GO" id="GO:0000822">
    <property type="term" value="F:inositol hexakisphosphate binding"/>
    <property type="evidence" value="ECO:0007669"/>
    <property type="project" value="TreeGrafter"/>
</dbReference>
<feature type="transmembrane region" description="Helical" evidence="11">
    <location>
        <begin position="386"/>
        <end position="409"/>
    </location>
</feature>
<dbReference type="InterPro" id="IPR004342">
    <property type="entry name" value="EXS_C"/>
</dbReference>
<dbReference type="GO" id="GO:0005886">
    <property type="term" value="C:plasma membrane"/>
    <property type="evidence" value="ECO:0007669"/>
    <property type="project" value="UniProtKB-SubCell"/>
</dbReference>
<dbReference type="InterPro" id="IPR034092">
    <property type="entry name" value="PHO1_SPX"/>
</dbReference>
<evidence type="ECO:0000259" key="13">
    <source>
        <dbReference type="PROSITE" id="PS51382"/>
    </source>
</evidence>
<evidence type="ECO:0000256" key="11">
    <source>
        <dbReference type="SAM" id="Phobius"/>
    </source>
</evidence>
<dbReference type="Proteomes" id="UP001314170">
    <property type="component" value="Unassembled WGS sequence"/>
</dbReference>
<keyword evidence="6 11" id="KW-0812">Transmembrane</keyword>
<evidence type="ECO:0000256" key="6">
    <source>
        <dbReference type="ARBA" id="ARBA00022692"/>
    </source>
</evidence>
<evidence type="ECO:0000256" key="3">
    <source>
        <dbReference type="ARBA" id="ARBA00022448"/>
    </source>
</evidence>
<evidence type="ECO:0000256" key="7">
    <source>
        <dbReference type="ARBA" id="ARBA00022989"/>
    </source>
</evidence>
<dbReference type="AlphaFoldDB" id="A0AAV1SEV6"/>
<feature type="compositionally biased region" description="Polar residues" evidence="10">
    <location>
        <begin position="217"/>
        <end position="234"/>
    </location>
</feature>
<evidence type="ECO:0000256" key="10">
    <source>
        <dbReference type="SAM" id="MobiDB-lite"/>
    </source>
</evidence>
<evidence type="ECO:0000256" key="5">
    <source>
        <dbReference type="ARBA" id="ARBA00022592"/>
    </source>
</evidence>
<keyword evidence="8 11" id="KW-0472">Membrane</keyword>
<dbReference type="Pfam" id="PF03124">
    <property type="entry name" value="EXS"/>
    <property type="match status" value="1"/>
</dbReference>
<accession>A0AAV1SEV6</accession>
<dbReference type="PROSITE" id="PS51380">
    <property type="entry name" value="EXS"/>
    <property type="match status" value="1"/>
</dbReference>
<feature type="transmembrane region" description="Helical" evidence="11">
    <location>
        <begin position="471"/>
        <end position="490"/>
    </location>
</feature>
<gene>
    <name evidence="14" type="ORF">DCAF_LOCUS22280</name>
</gene>
<evidence type="ECO:0000256" key="8">
    <source>
        <dbReference type="ARBA" id="ARBA00023136"/>
    </source>
</evidence>
<dbReference type="CDD" id="cd14476">
    <property type="entry name" value="SPX_PHO1_like"/>
    <property type="match status" value="1"/>
</dbReference>
<comment type="subcellular location">
    <subcellularLocation>
        <location evidence="1">Cell membrane</location>
        <topology evidence="1">Multi-pass membrane protein</topology>
    </subcellularLocation>
</comment>
<evidence type="ECO:0000256" key="4">
    <source>
        <dbReference type="ARBA" id="ARBA00022475"/>
    </source>
</evidence>
<feature type="transmembrane region" description="Helical" evidence="11">
    <location>
        <begin position="429"/>
        <end position="450"/>
    </location>
</feature>
<reference evidence="14 15" key="1">
    <citation type="submission" date="2024-01" db="EMBL/GenBank/DDBJ databases">
        <authorList>
            <person name="Waweru B."/>
        </authorList>
    </citation>
    <scope>NUCLEOTIDE SEQUENCE [LARGE SCALE GENOMIC DNA]</scope>
</reference>
<evidence type="ECO:0000256" key="9">
    <source>
        <dbReference type="ARBA" id="ARBA00043939"/>
    </source>
</evidence>
<dbReference type="Pfam" id="PF03105">
    <property type="entry name" value="SPX"/>
    <property type="match status" value="1"/>
</dbReference>
<dbReference type="PANTHER" id="PTHR10783:SF124">
    <property type="entry name" value="PHOSPHATE TRANSPORTER PHO1 HOMOLOG 9"/>
    <property type="match status" value="1"/>
</dbReference>
<dbReference type="PANTHER" id="PTHR10783">
    <property type="entry name" value="XENOTROPIC AND POLYTROPIC RETROVIRUS RECEPTOR 1-RELATED"/>
    <property type="match status" value="1"/>
</dbReference>
<keyword evidence="3" id="KW-0813">Transport</keyword>
<sequence>MKFGKEFAAQMVQEWQEAYMDYNYLKQTLKEVLRFRKQRSTPSPVAAASAHGSLKRRVSLYRAFSGLTGRYRGSPRKSEDEVILVSAVQEAEGDGHYQTLFLNASDEGGEYELVFFRRLDDEFNKVINFYKNKVEEVVGEADALSKQMDALIALRIRVDNPVVGGSNIVNLGTHGFSSVSASVVHPPINGRNPGWSRMEVIQEVEMSAEANVEDSNKGTNNENSNSQRKTTGVKQNMEAFRPASLEVLDHVMINVEPETPVSTVKNIISSSKSDLSYSKEELRNAEQLMTQAFVEFYRKLRFLRSYCFLNQLAFSKIMKKYDKITMRNASKAYLNMVDNSYLGSSDEVTKLMERVEATFIKHFSNGNHRKGMKTLRPKPRKERHRITFTVGFFAGCSAALVIALILLIHARDILNSKGGPRYMENIFPLYSFFGFIILHMLMFAANIYYWKRYRINYAFIFGFKQGTELGYREVLLLGSGLAVLALGGVLSNLDMEMDPRTKSFIAVTELIPLALLTLVLVIIFCPLNILYRSSRFFLIQCAFHCLFAPLYKVTLPDFFLADQFTSQVQALRNLEFYICYYGWGDFTTRNNTCSGSKVFESFYFVVAIIPYWLRFLQCLRRLFEEKDPWQAYNGLKYFSTVIAVAARTAYDLRKGMTLKIFAAATSGVATIAATYWDIVVDWGLLRRNSRNPWLRDKLVIPNKSVYFVAMVVNVVLRLAWMQTVLGFRQAPFLHRTALTAIVACLEIIRRGIWNFFRLENEHLNNVGKYRAFKSVPLPFHYAGNEDKRV</sequence>
<proteinExistence type="inferred from homology"/>
<keyword evidence="15" id="KW-1185">Reference proteome</keyword>
<dbReference type="GO" id="GO:0005802">
    <property type="term" value="C:trans-Golgi network"/>
    <property type="evidence" value="ECO:0007669"/>
    <property type="project" value="TreeGrafter"/>
</dbReference>
<feature type="transmembrane region" description="Helical" evidence="11">
    <location>
        <begin position="704"/>
        <end position="720"/>
    </location>
</feature>
<evidence type="ECO:0000259" key="12">
    <source>
        <dbReference type="PROSITE" id="PS51380"/>
    </source>
</evidence>
<comment type="function">
    <text evidence="9">May transport inorganic phosphate (Pi).</text>
</comment>
<keyword evidence="5" id="KW-0592">Phosphate transport</keyword>
<keyword evidence="4" id="KW-1003">Cell membrane</keyword>